<accession>A0A6G0VZM5</accession>
<evidence type="ECO:0000313" key="3">
    <source>
        <dbReference type="Proteomes" id="UP000478052"/>
    </source>
</evidence>
<keyword evidence="2" id="KW-0808">Transferase</keyword>
<gene>
    <name evidence="2" type="ORF">FWK35_00031842</name>
</gene>
<dbReference type="GO" id="GO:0016757">
    <property type="term" value="F:glycosyltransferase activity"/>
    <property type="evidence" value="ECO:0007669"/>
    <property type="project" value="UniProtKB-KW"/>
</dbReference>
<dbReference type="Proteomes" id="UP000478052">
    <property type="component" value="Unassembled WGS sequence"/>
</dbReference>
<dbReference type="AlphaFoldDB" id="A0A6G0VZM5"/>
<protein>
    <submittedName>
        <fullName evidence="2">Putative UDP-N-acetylglucosamine--peptide N-acetylglucosaminyltransferase SEC</fullName>
    </submittedName>
</protein>
<sequence>MSVASSTESKKANHSYILKRYGYYKSSCKELTILNDELYQELHTVKNKLELKTLELNDASSLVEEKTKELENMAIEMCNSWWCPKHSNLATVFKKLDIKTLNDKIEIDQAIKRQRYWSRQGEVRCVFNRKSGVDKHADPPNYVSSSDEDL</sequence>
<dbReference type="EMBL" id="VUJU01010930">
    <property type="protein sequence ID" value="KAF0712416.1"/>
    <property type="molecule type" value="Genomic_DNA"/>
</dbReference>
<organism evidence="2 3">
    <name type="scientific">Aphis craccivora</name>
    <name type="common">Cowpea aphid</name>
    <dbReference type="NCBI Taxonomy" id="307492"/>
    <lineage>
        <taxon>Eukaryota</taxon>
        <taxon>Metazoa</taxon>
        <taxon>Ecdysozoa</taxon>
        <taxon>Arthropoda</taxon>
        <taxon>Hexapoda</taxon>
        <taxon>Insecta</taxon>
        <taxon>Pterygota</taxon>
        <taxon>Neoptera</taxon>
        <taxon>Paraneoptera</taxon>
        <taxon>Hemiptera</taxon>
        <taxon>Sternorrhyncha</taxon>
        <taxon>Aphidomorpha</taxon>
        <taxon>Aphidoidea</taxon>
        <taxon>Aphididae</taxon>
        <taxon>Aphidini</taxon>
        <taxon>Aphis</taxon>
        <taxon>Aphis</taxon>
    </lineage>
</organism>
<feature type="coiled-coil region" evidence="1">
    <location>
        <begin position="28"/>
        <end position="76"/>
    </location>
</feature>
<comment type="caution">
    <text evidence="2">The sequence shown here is derived from an EMBL/GenBank/DDBJ whole genome shotgun (WGS) entry which is preliminary data.</text>
</comment>
<dbReference type="OrthoDB" id="6606265at2759"/>
<keyword evidence="1" id="KW-0175">Coiled coil</keyword>
<evidence type="ECO:0000313" key="2">
    <source>
        <dbReference type="EMBL" id="KAF0712416.1"/>
    </source>
</evidence>
<evidence type="ECO:0000256" key="1">
    <source>
        <dbReference type="SAM" id="Coils"/>
    </source>
</evidence>
<keyword evidence="3" id="KW-1185">Reference proteome</keyword>
<proteinExistence type="predicted"/>
<keyword evidence="2" id="KW-0328">Glycosyltransferase</keyword>
<reference evidence="2 3" key="1">
    <citation type="submission" date="2019-08" db="EMBL/GenBank/DDBJ databases">
        <title>Whole genome of Aphis craccivora.</title>
        <authorList>
            <person name="Voronova N.V."/>
            <person name="Shulinski R.S."/>
            <person name="Bandarenka Y.V."/>
            <person name="Zhorov D.G."/>
            <person name="Warner D."/>
        </authorList>
    </citation>
    <scope>NUCLEOTIDE SEQUENCE [LARGE SCALE GENOMIC DNA]</scope>
    <source>
        <strain evidence="2">180601</strain>
        <tissue evidence="2">Whole Body</tissue>
    </source>
</reference>
<name>A0A6G0VZM5_APHCR</name>